<keyword evidence="3" id="KW-0648">Protein biosynthesis</keyword>
<evidence type="ECO:0000313" key="6">
    <source>
        <dbReference type="Proteomes" id="UP001255856"/>
    </source>
</evidence>
<proteinExistence type="predicted"/>
<organism evidence="5 6">
    <name type="scientific">Prototheca wickerhamii</name>
    <dbReference type="NCBI Taxonomy" id="3111"/>
    <lineage>
        <taxon>Eukaryota</taxon>
        <taxon>Viridiplantae</taxon>
        <taxon>Chlorophyta</taxon>
        <taxon>core chlorophytes</taxon>
        <taxon>Trebouxiophyceae</taxon>
        <taxon>Chlorellales</taxon>
        <taxon>Chlorellaceae</taxon>
        <taxon>Prototheca</taxon>
    </lineage>
</organism>
<dbReference type="Gene3D" id="1.10.246.60">
    <property type="entry name" value="Eukaryotic translation initiation factor 3 like domains"/>
    <property type="match status" value="1"/>
</dbReference>
<dbReference type="EMBL" id="JASFZW010000010">
    <property type="protein sequence ID" value="KAK2076521.1"/>
    <property type="molecule type" value="Genomic_DNA"/>
</dbReference>
<accession>A0AAD9IE19</accession>
<dbReference type="PANTHER" id="PTHR21681:SF0">
    <property type="entry name" value="EUKARYOTIC TRANSLATION INITIATION FACTOR 3 SUBUNIT J"/>
    <property type="match status" value="1"/>
</dbReference>
<dbReference type="GO" id="GO:0005852">
    <property type="term" value="C:eukaryotic translation initiation factor 3 complex"/>
    <property type="evidence" value="ECO:0007669"/>
    <property type="project" value="InterPro"/>
</dbReference>
<protein>
    <recommendedName>
        <fullName evidence="7">Eukaryotic translation initiation factor 3 30 kDa subunit</fullName>
    </recommendedName>
</protein>
<feature type="region of interest" description="Disordered" evidence="4">
    <location>
        <begin position="181"/>
        <end position="226"/>
    </location>
</feature>
<sequence length="226" mass="24344">MGDSWEDWDDDNATPVIPGVASATQEANTKFAGEDEEEEAPKWQAQVPKPQAAKAAKKSSKYDESRGVAAGADEGPLDDPIAEKLRLQKLVEDADYQNAMELFGTGGGDIDLDSFKPKSAKDFEDLASAVVIKYLAPHSKSSHYKTCLKALFRKALAPLTAQETKDVETSIAGVRSEKLKEEKLASASGKKATKKATLNVGKSGGSAGLDDYKYDDLGVDDDYDFM</sequence>
<evidence type="ECO:0000313" key="5">
    <source>
        <dbReference type="EMBL" id="KAK2076521.1"/>
    </source>
</evidence>
<dbReference type="GO" id="GO:0003743">
    <property type="term" value="F:translation initiation factor activity"/>
    <property type="evidence" value="ECO:0007669"/>
    <property type="project" value="UniProtKB-KW"/>
</dbReference>
<dbReference type="Proteomes" id="UP001255856">
    <property type="component" value="Unassembled WGS sequence"/>
</dbReference>
<evidence type="ECO:0000256" key="2">
    <source>
        <dbReference type="ARBA" id="ARBA00022540"/>
    </source>
</evidence>
<keyword evidence="1" id="KW-0963">Cytoplasm</keyword>
<keyword evidence="2" id="KW-0396">Initiation factor</keyword>
<feature type="compositionally biased region" description="Acidic residues" evidence="4">
    <location>
        <begin position="217"/>
        <end position="226"/>
    </location>
</feature>
<gene>
    <name evidence="5" type="ORF">QBZ16_001047</name>
</gene>
<feature type="region of interest" description="Disordered" evidence="4">
    <location>
        <begin position="1"/>
        <end position="80"/>
    </location>
</feature>
<dbReference type="PANTHER" id="PTHR21681">
    <property type="entry name" value="EUKARYOTIC TRANSLATION INITIATION FACTOR 3 SUBUNIT J"/>
    <property type="match status" value="1"/>
</dbReference>
<feature type="compositionally biased region" description="Acidic residues" evidence="4">
    <location>
        <begin position="1"/>
        <end position="12"/>
    </location>
</feature>
<dbReference type="InterPro" id="IPR013906">
    <property type="entry name" value="eIF3j"/>
</dbReference>
<evidence type="ECO:0000256" key="4">
    <source>
        <dbReference type="SAM" id="MobiDB-lite"/>
    </source>
</evidence>
<dbReference type="InterPro" id="IPR023194">
    <property type="entry name" value="eIF3-like_dom_sf"/>
</dbReference>
<comment type="caution">
    <text evidence="5">The sequence shown here is derived from an EMBL/GenBank/DDBJ whole genome shotgun (WGS) entry which is preliminary data.</text>
</comment>
<evidence type="ECO:0000256" key="3">
    <source>
        <dbReference type="ARBA" id="ARBA00022917"/>
    </source>
</evidence>
<name>A0AAD9IE19_PROWI</name>
<keyword evidence="6" id="KW-1185">Reference proteome</keyword>
<evidence type="ECO:0008006" key="7">
    <source>
        <dbReference type="Google" id="ProtNLM"/>
    </source>
</evidence>
<dbReference type="AlphaFoldDB" id="A0AAD9IE19"/>
<reference evidence="5" key="1">
    <citation type="submission" date="2021-01" db="EMBL/GenBank/DDBJ databases">
        <authorList>
            <person name="Eckstrom K.M.E."/>
        </authorList>
    </citation>
    <scope>NUCLEOTIDE SEQUENCE</scope>
    <source>
        <strain evidence="5">UVCC 0001</strain>
    </source>
</reference>
<dbReference type="Pfam" id="PF08597">
    <property type="entry name" value="eIF3_subunit"/>
    <property type="match status" value="1"/>
</dbReference>
<feature type="compositionally biased region" description="Low complexity" evidence="4">
    <location>
        <begin position="185"/>
        <end position="198"/>
    </location>
</feature>
<feature type="compositionally biased region" description="Low complexity" evidence="4">
    <location>
        <begin position="42"/>
        <end position="54"/>
    </location>
</feature>
<evidence type="ECO:0000256" key="1">
    <source>
        <dbReference type="ARBA" id="ARBA00022490"/>
    </source>
</evidence>